<protein>
    <recommendedName>
        <fullName evidence="4">Transmembrane protein</fullName>
    </recommendedName>
</protein>
<evidence type="ECO:0000313" key="3">
    <source>
        <dbReference type="Proteomes" id="UP000175994"/>
    </source>
</evidence>
<organism evidence="2 3">
    <name type="scientific">Bacillus thuringiensis</name>
    <dbReference type="NCBI Taxonomy" id="1428"/>
    <lineage>
        <taxon>Bacteria</taxon>
        <taxon>Bacillati</taxon>
        <taxon>Bacillota</taxon>
        <taxon>Bacilli</taxon>
        <taxon>Bacillales</taxon>
        <taxon>Bacillaceae</taxon>
        <taxon>Bacillus</taxon>
        <taxon>Bacillus cereus group</taxon>
    </lineage>
</organism>
<evidence type="ECO:0000256" key="1">
    <source>
        <dbReference type="SAM" id="Phobius"/>
    </source>
</evidence>
<keyword evidence="1" id="KW-0812">Transmembrane</keyword>
<keyword evidence="1" id="KW-0472">Membrane</keyword>
<proteinExistence type="predicted"/>
<dbReference type="Proteomes" id="UP000175994">
    <property type="component" value="Unassembled WGS sequence"/>
</dbReference>
<name>A0A9X5N1Q5_BACTU</name>
<evidence type="ECO:0000313" key="2">
    <source>
        <dbReference type="EMBL" id="OFC90471.1"/>
    </source>
</evidence>
<gene>
    <name evidence="2" type="ORF">BTGOE4_46620</name>
</gene>
<comment type="caution">
    <text evidence="2">The sequence shown here is derived from an EMBL/GenBank/DDBJ whole genome shotgun (WGS) entry which is preliminary data.</text>
</comment>
<feature type="transmembrane region" description="Helical" evidence="1">
    <location>
        <begin position="17"/>
        <end position="42"/>
    </location>
</feature>
<evidence type="ECO:0008006" key="4">
    <source>
        <dbReference type="Google" id="ProtNLM"/>
    </source>
</evidence>
<keyword evidence="1" id="KW-1133">Transmembrane helix</keyword>
<dbReference type="EMBL" id="LXLI01000031">
    <property type="protein sequence ID" value="OFC90471.1"/>
    <property type="molecule type" value="Genomic_DNA"/>
</dbReference>
<accession>A0A9X5N1Q5</accession>
<dbReference type="AlphaFoldDB" id="A0A9X5N1Q5"/>
<feature type="transmembrane region" description="Helical" evidence="1">
    <location>
        <begin position="63"/>
        <end position="82"/>
    </location>
</feature>
<reference evidence="2 3" key="1">
    <citation type="submission" date="2016-04" db="EMBL/GenBank/DDBJ databases">
        <title>Bacillus thuringiensis and Bacillus weihenstephanensis as novel biocontrol agents of wilt causing Verticillium species.</title>
        <authorList>
            <person name="Hollensteiner J."/>
            <person name="Wemheuer F."/>
            <person name="Harting R."/>
            <person name="Kolarzyk A."/>
            <person name="Diaz-Valerio S."/>
            <person name="Poehlein A."/>
            <person name="Brzuszkiewicz E."/>
            <person name="Nesemann K."/>
            <person name="Braus-Stromeyer S."/>
            <person name="Braus G."/>
            <person name="Daniel R."/>
            <person name="Liesegang H."/>
        </authorList>
    </citation>
    <scope>NUCLEOTIDE SEQUENCE [LARGE SCALE GENOMIC DNA]</scope>
    <source>
        <strain evidence="2 3">GOE4</strain>
    </source>
</reference>
<sequence length="149" mass="17841">MVCLNKNLITKDLLTKIILLFQITIFVSPLFPLQFFHTFLSFGHTTQKKEWIICKILYISKSYFYFSYFLFSSSFSALYYILRKMCQIAFLFINYCSRIVVIEEGAFLKFPQEKKTNIFLLVFRICITFQSDLTSRLSFRNLLLQFLYT</sequence>